<keyword evidence="1 7" id="KW-0820">tRNA-binding</keyword>
<organism evidence="9 10">
    <name type="scientific">Sulfidibacter corallicola</name>
    <dbReference type="NCBI Taxonomy" id="2818388"/>
    <lineage>
        <taxon>Bacteria</taxon>
        <taxon>Pseudomonadati</taxon>
        <taxon>Acidobacteriota</taxon>
        <taxon>Holophagae</taxon>
        <taxon>Acanthopleuribacterales</taxon>
        <taxon>Acanthopleuribacteraceae</taxon>
        <taxon>Sulfidibacter</taxon>
    </lineage>
</organism>
<dbReference type="PANTHER" id="PTHR43453:SF1">
    <property type="entry name" value="TRNA_RRNA METHYLTRANSFERASE SPOU TYPE DOMAIN-CONTAINING PROTEIN"/>
    <property type="match status" value="1"/>
</dbReference>
<comment type="catalytic activity">
    <reaction evidence="7">
        <text>guanosine(18) in tRNA + S-adenosyl-L-methionine = 2'-O-methylguanosine(18) in tRNA + S-adenosyl-L-homocysteine + H(+)</text>
        <dbReference type="Rhea" id="RHEA:20077"/>
        <dbReference type="Rhea" id="RHEA-COMP:10190"/>
        <dbReference type="Rhea" id="RHEA-COMP:10192"/>
        <dbReference type="ChEBI" id="CHEBI:15378"/>
        <dbReference type="ChEBI" id="CHEBI:57856"/>
        <dbReference type="ChEBI" id="CHEBI:59789"/>
        <dbReference type="ChEBI" id="CHEBI:74269"/>
        <dbReference type="ChEBI" id="CHEBI:74445"/>
        <dbReference type="EC" id="2.1.1.34"/>
    </reaction>
</comment>
<proteinExistence type="inferred from homology"/>
<dbReference type="PANTHER" id="PTHR43453">
    <property type="entry name" value="RRNA METHYLASE-LIKE"/>
    <property type="match status" value="1"/>
</dbReference>
<dbReference type="AlphaFoldDB" id="A0A8A4TP58"/>
<dbReference type="InterPro" id="IPR001537">
    <property type="entry name" value="SpoU_MeTrfase"/>
</dbReference>
<gene>
    <name evidence="7" type="primary">trmH</name>
    <name evidence="9" type="ORF">J3U87_02000</name>
</gene>
<dbReference type="GO" id="GO:0002938">
    <property type="term" value="P:tRNA guanine ribose methylation"/>
    <property type="evidence" value="ECO:0007669"/>
    <property type="project" value="UniProtKB-UniRule"/>
</dbReference>
<comment type="similarity">
    <text evidence="7">Belongs to the class IV-like SAM-binding methyltransferase superfamily. RNA methyltransferase TrmH family.</text>
</comment>
<dbReference type="HAMAP" id="MF_02060">
    <property type="entry name" value="tRNA_methyltr_TrmH"/>
    <property type="match status" value="1"/>
</dbReference>
<feature type="domain" description="tRNA/rRNA methyltransferase SpoU type" evidence="8">
    <location>
        <begin position="39"/>
        <end position="179"/>
    </location>
</feature>
<evidence type="ECO:0000313" key="9">
    <source>
        <dbReference type="EMBL" id="QTD51217.1"/>
    </source>
</evidence>
<protein>
    <recommendedName>
        <fullName evidence="7">tRNA (guanosine(18)-2'-O)-methyltransferase</fullName>
        <ecNumber evidence="7">2.1.1.34</ecNumber>
    </recommendedName>
    <alternativeName>
        <fullName evidence="7">tRNA [Gm18] methyltransferase</fullName>
    </alternativeName>
</protein>
<dbReference type="Gene3D" id="3.40.1280.10">
    <property type="match status" value="1"/>
</dbReference>
<comment type="caution">
    <text evidence="7">Lacks conserved residue(s) required for the propagation of feature annotation.</text>
</comment>
<dbReference type="InterPro" id="IPR029028">
    <property type="entry name" value="Alpha/beta_knot_MTases"/>
</dbReference>
<keyword evidence="3 7" id="KW-0808">Transferase</keyword>
<dbReference type="CDD" id="cd18092">
    <property type="entry name" value="SpoU-like_TrmH"/>
    <property type="match status" value="1"/>
</dbReference>
<keyword evidence="10" id="KW-1185">Reference proteome</keyword>
<dbReference type="KEGG" id="scor:J3U87_02000"/>
<evidence type="ECO:0000256" key="3">
    <source>
        <dbReference type="ARBA" id="ARBA00022679"/>
    </source>
</evidence>
<dbReference type="EMBL" id="CP071793">
    <property type="protein sequence ID" value="QTD51217.1"/>
    <property type="molecule type" value="Genomic_DNA"/>
</dbReference>
<dbReference type="GO" id="GO:0000049">
    <property type="term" value="F:tRNA binding"/>
    <property type="evidence" value="ECO:0007669"/>
    <property type="project" value="UniProtKB-UniRule"/>
</dbReference>
<reference evidence="9" key="1">
    <citation type="submission" date="2021-03" db="EMBL/GenBank/DDBJ databases">
        <title>Acanthopleuribacteraceae sp. M133.</title>
        <authorList>
            <person name="Wang G."/>
        </authorList>
    </citation>
    <scope>NUCLEOTIDE SEQUENCE</scope>
    <source>
        <strain evidence="9">M133</strain>
    </source>
</reference>
<dbReference type="InterPro" id="IPR029026">
    <property type="entry name" value="tRNA_m1G_MTases_N"/>
</dbReference>
<sequence length="260" mass="29328">MTAESTALKRELCEYLAGFVSENKRTLFDEALTWRTRHVAVVLEDIADSRDASAVIRSCECYGVQDFYVIARRRSFQVRLGVAMGAAKWIDLHHLGRREEASLDSLRDAGYRIAALSTRPDAMPLAQVPIAEPLAFVFGTEDLGLGEETHAVADYHVRVPSHGAGAKYNLSVCAGLVLYDVTRRLRASSHDWRLSEDARLDLLLEWYAKIPKSRESLVRRFLQERGLDWSVLERPPFSPKLPAVLTHSGKWTKGPKKTHR</sequence>
<evidence type="ECO:0000313" key="10">
    <source>
        <dbReference type="Proteomes" id="UP000663929"/>
    </source>
</evidence>
<name>A0A8A4TP58_SULCO</name>
<keyword evidence="4 7" id="KW-0949">S-adenosyl-L-methionine</keyword>
<keyword evidence="5 7" id="KW-0819">tRNA processing</keyword>
<dbReference type="GO" id="GO:0141100">
    <property type="term" value="F:tRNA (guanine(18)-2'-O)-methyltransferase activity"/>
    <property type="evidence" value="ECO:0007669"/>
    <property type="project" value="UniProtKB-UniRule"/>
</dbReference>
<comment type="function">
    <text evidence="7">Catalyzes the 2'-O methylation of guanosine at position 18 in tRNA.</text>
</comment>
<dbReference type="InterPro" id="IPR033671">
    <property type="entry name" value="TrmH"/>
</dbReference>
<evidence type="ECO:0000256" key="7">
    <source>
        <dbReference type="HAMAP-Rule" id="MF_02060"/>
    </source>
</evidence>
<evidence type="ECO:0000256" key="1">
    <source>
        <dbReference type="ARBA" id="ARBA00022555"/>
    </source>
</evidence>
<evidence type="ECO:0000256" key="5">
    <source>
        <dbReference type="ARBA" id="ARBA00022694"/>
    </source>
</evidence>
<dbReference type="Pfam" id="PF00588">
    <property type="entry name" value="SpoU_methylase"/>
    <property type="match status" value="1"/>
</dbReference>
<evidence type="ECO:0000259" key="8">
    <source>
        <dbReference type="Pfam" id="PF00588"/>
    </source>
</evidence>
<accession>A0A8A4TP58</accession>
<dbReference type="SUPFAM" id="SSF75217">
    <property type="entry name" value="alpha/beta knot"/>
    <property type="match status" value="1"/>
</dbReference>
<feature type="binding site" evidence="7">
    <location>
        <position position="159"/>
    </location>
    <ligand>
        <name>S-adenosyl-L-methionine</name>
        <dbReference type="ChEBI" id="CHEBI:59789"/>
    </ligand>
</feature>
<dbReference type="EC" id="2.1.1.34" evidence="7"/>
<evidence type="ECO:0000256" key="4">
    <source>
        <dbReference type="ARBA" id="ARBA00022691"/>
    </source>
</evidence>
<evidence type="ECO:0000256" key="6">
    <source>
        <dbReference type="ARBA" id="ARBA00022884"/>
    </source>
</evidence>
<keyword evidence="6 7" id="KW-0694">RNA-binding</keyword>
<dbReference type="RefSeq" id="WP_237381347.1">
    <property type="nucleotide sequence ID" value="NZ_CP071793.1"/>
</dbReference>
<dbReference type="Proteomes" id="UP000663929">
    <property type="component" value="Chromosome"/>
</dbReference>
<keyword evidence="2 7" id="KW-0489">Methyltransferase</keyword>
<evidence type="ECO:0000256" key="2">
    <source>
        <dbReference type="ARBA" id="ARBA00022603"/>
    </source>
</evidence>